<evidence type="ECO:0000256" key="1">
    <source>
        <dbReference type="SAM" id="MobiDB-lite"/>
    </source>
</evidence>
<accession>D8TK44</accession>
<dbReference type="OrthoDB" id="544191at2759"/>
<dbReference type="RefSeq" id="XP_002946956.1">
    <property type="nucleotide sequence ID" value="XM_002946910.1"/>
</dbReference>
<dbReference type="Proteomes" id="UP000001058">
    <property type="component" value="Unassembled WGS sequence"/>
</dbReference>
<dbReference type="KEGG" id="vcn:VOLCADRAFT_103199"/>
<evidence type="ECO:0000313" key="2">
    <source>
        <dbReference type="EMBL" id="EFJ52182.1"/>
    </source>
</evidence>
<proteinExistence type="predicted"/>
<gene>
    <name evidence="2" type="ORF">VOLCADRAFT_103199</name>
</gene>
<sequence>MTWSDEVHNNRYQAAIARATAERKWRKRGLPVPVMETAQTGPLLAMVAVTSGLIAWQHWATPLRAALAQHPLVQQFRSLIFGPASSAPLSVPSKSASSKGIVASKVSARKPPVVVPTPAQAAAAAAEARLAAVPSPQPQASTSASEAAESENPSSSGGTGAGAAATTAAGPCWNATLEHHLKVLQALGHISLGAVENIGLQPGYSLNAMLKYISSSIFNCVMTPDTTSYNQATVQAMLEAAKAEEGGGSGSGHGGCGIVRMRRTMPHHNRLQLKRPQPPSSTGQTGCRMWVPAPEPHNWVQGLKLHVGPWGPHIIQQGNVHHVSQQGRMYVQHKATQMGSTGPTLPSNIGAQVLDLLAATTAFQGFVHGAPLRGQVLEHGLHFSIFPTTCLLKP</sequence>
<dbReference type="InParanoid" id="D8TK44"/>
<protein>
    <submittedName>
        <fullName evidence="2">Uncharacterized protein</fullName>
    </submittedName>
</protein>
<reference evidence="2 3" key="1">
    <citation type="journal article" date="2010" name="Science">
        <title>Genomic analysis of organismal complexity in the multicellular green alga Volvox carteri.</title>
        <authorList>
            <person name="Prochnik S.E."/>
            <person name="Umen J."/>
            <person name="Nedelcu A.M."/>
            <person name="Hallmann A."/>
            <person name="Miller S.M."/>
            <person name="Nishii I."/>
            <person name="Ferris P."/>
            <person name="Kuo A."/>
            <person name="Mitros T."/>
            <person name="Fritz-Laylin L.K."/>
            <person name="Hellsten U."/>
            <person name="Chapman J."/>
            <person name="Simakov O."/>
            <person name="Rensing S.A."/>
            <person name="Terry A."/>
            <person name="Pangilinan J."/>
            <person name="Kapitonov V."/>
            <person name="Jurka J."/>
            <person name="Salamov A."/>
            <person name="Shapiro H."/>
            <person name="Schmutz J."/>
            <person name="Grimwood J."/>
            <person name="Lindquist E."/>
            <person name="Lucas S."/>
            <person name="Grigoriev I.V."/>
            <person name="Schmitt R."/>
            <person name="Kirk D."/>
            <person name="Rokhsar D.S."/>
        </authorList>
    </citation>
    <scope>NUCLEOTIDE SEQUENCE [LARGE SCALE GENOMIC DNA]</scope>
    <source>
        <strain evidence="3">f. Nagariensis / Eve</strain>
    </source>
</reference>
<organism evidence="3">
    <name type="scientific">Volvox carteri f. nagariensis</name>
    <dbReference type="NCBI Taxonomy" id="3068"/>
    <lineage>
        <taxon>Eukaryota</taxon>
        <taxon>Viridiplantae</taxon>
        <taxon>Chlorophyta</taxon>
        <taxon>core chlorophytes</taxon>
        <taxon>Chlorophyceae</taxon>
        <taxon>CS clade</taxon>
        <taxon>Chlamydomonadales</taxon>
        <taxon>Volvocaceae</taxon>
        <taxon>Volvox</taxon>
    </lineage>
</organism>
<name>D8TK44_VOLCA</name>
<dbReference type="GeneID" id="9617948"/>
<keyword evidence="3" id="KW-1185">Reference proteome</keyword>
<feature type="region of interest" description="Disordered" evidence="1">
    <location>
        <begin position="130"/>
        <end position="163"/>
    </location>
</feature>
<dbReference type="EMBL" id="GL378325">
    <property type="protein sequence ID" value="EFJ52182.1"/>
    <property type="molecule type" value="Genomic_DNA"/>
</dbReference>
<dbReference type="AlphaFoldDB" id="D8TK44"/>
<evidence type="ECO:0000313" key="3">
    <source>
        <dbReference type="Proteomes" id="UP000001058"/>
    </source>
</evidence>